<dbReference type="Gene3D" id="3.30.450.20">
    <property type="entry name" value="PAS domain"/>
    <property type="match status" value="1"/>
</dbReference>
<dbReference type="Gene3D" id="3.30.70.270">
    <property type="match status" value="1"/>
</dbReference>
<dbReference type="CDD" id="cd12914">
    <property type="entry name" value="PDC1_DGC_like"/>
    <property type="match status" value="1"/>
</dbReference>
<dbReference type="InterPro" id="IPR052163">
    <property type="entry name" value="DGC-Regulatory_Protein"/>
</dbReference>
<dbReference type="PANTHER" id="PTHR46663">
    <property type="entry name" value="DIGUANYLATE CYCLASE DGCT-RELATED"/>
    <property type="match status" value="1"/>
</dbReference>
<accession>A0AAN1UVH5</accession>
<keyword evidence="2" id="KW-0808">Transferase</keyword>
<keyword evidence="2" id="KW-0548">Nucleotidyltransferase</keyword>
<evidence type="ECO:0000313" key="3">
    <source>
        <dbReference type="Proteomes" id="UP000267249"/>
    </source>
</evidence>
<dbReference type="Gene3D" id="6.10.340.10">
    <property type="match status" value="1"/>
</dbReference>
<dbReference type="Pfam" id="PF00990">
    <property type="entry name" value="GGDEF"/>
    <property type="match status" value="1"/>
</dbReference>
<gene>
    <name evidence="2" type="ORF">DOP62_05310</name>
</gene>
<organism evidence="2 3">
    <name type="scientific">Synechococcus elongatus PCC 11801</name>
    <dbReference type="NCBI Taxonomy" id="2219813"/>
    <lineage>
        <taxon>Bacteria</taxon>
        <taxon>Bacillati</taxon>
        <taxon>Cyanobacteriota</taxon>
        <taxon>Cyanophyceae</taxon>
        <taxon>Synechococcales</taxon>
        <taxon>Synechococcaceae</taxon>
        <taxon>Synechococcus</taxon>
    </lineage>
</organism>
<proteinExistence type="predicted"/>
<dbReference type="EC" id="2.7.7.65" evidence="2"/>
<dbReference type="InterPro" id="IPR029787">
    <property type="entry name" value="Nucleotide_cyclase"/>
</dbReference>
<dbReference type="NCBIfam" id="TIGR00254">
    <property type="entry name" value="GGDEF"/>
    <property type="match status" value="1"/>
</dbReference>
<dbReference type="SMART" id="SM00267">
    <property type="entry name" value="GGDEF"/>
    <property type="match status" value="1"/>
</dbReference>
<sequence>MNFRTRLAIGFSGLLIVSSLGISTVIGQRAVQLSRTAAGDRLLETAYQFSTLLDQSMWSRANEIVTLSSVPDLLSDRNRPEIQRLLDRLKQELPVFTWVGLLDRQGSVIASTDRIIEGVNIGSRPVFQKGIQGLFIGDVHDAVLLANKFPRQPNGEPIQFVDISIPIRNSGGAIAGVLASHLSWEWARDAESTILSPIAADRQVELFVVAKDRTILLGPEEFGKGATLKTLPANLSTGASGWQVLRWPDGKDYVTAYRVSPGYRSYSGLGWITVARQPIAVAYAPARQLQRDIILFTLLSSGAVVGVTWLLSDWFAKPLRQLSSWASRLEQGDRSDRRPPSWVGELGKISQVVQRLDAQAEAQNQARQKAESLAHHDALTGLHNRLGLETYLAQYQSLTPDQVLVILAIDLDGFKPVNDTYGHAMGDALLKAVAARLHACIRSHELAARTGGDEFLVILPCSVSTAEAVGEQVGSRILQALNSVFPLQGQQIRIGSSIGFAVWPLDHPDLLTALKAADTALYDAKQHGKGHLVRWTAALNQPSA</sequence>
<evidence type="ECO:0000259" key="1">
    <source>
        <dbReference type="PROSITE" id="PS50887"/>
    </source>
</evidence>
<evidence type="ECO:0000313" key="2">
    <source>
        <dbReference type="EMBL" id="AZB73647.2"/>
    </source>
</evidence>
<dbReference type="SUPFAM" id="SSF103190">
    <property type="entry name" value="Sensory domain-like"/>
    <property type="match status" value="1"/>
</dbReference>
<dbReference type="InterPro" id="IPR029151">
    <property type="entry name" value="Sensor-like_sf"/>
</dbReference>
<dbReference type="SUPFAM" id="SSF55073">
    <property type="entry name" value="Nucleotide cyclase"/>
    <property type="match status" value="1"/>
</dbReference>
<dbReference type="RefSeq" id="WP_261790021.1">
    <property type="nucleotide sequence ID" value="NZ_CP030139.2"/>
</dbReference>
<dbReference type="InterPro" id="IPR000160">
    <property type="entry name" value="GGDEF_dom"/>
</dbReference>
<dbReference type="AlphaFoldDB" id="A0AAN1UVH5"/>
<reference evidence="2 3" key="1">
    <citation type="journal article" date="2018" name="Sci. Rep.">
        <title>Genome Features and Biochemical Characteristics of a Robust, Fast Growing and Naturally Transformable Cyanobacterium Synechococcus elongatus PCC 11801 Isolated from India.</title>
        <authorList>
            <person name="Jaiswal D."/>
            <person name="Sengupta A."/>
            <person name="Sohoni S."/>
            <person name="Sengupta S."/>
            <person name="Phadnavis A.G."/>
            <person name="Pakrasi H.B."/>
            <person name="Wangikar P.P."/>
        </authorList>
    </citation>
    <scope>NUCLEOTIDE SEQUENCE [LARGE SCALE GENOMIC DNA]</scope>
    <source>
        <strain evidence="2 3">PCC 11801</strain>
    </source>
</reference>
<dbReference type="GO" id="GO:0052621">
    <property type="term" value="F:diguanylate cyclase activity"/>
    <property type="evidence" value="ECO:0007669"/>
    <property type="project" value="UniProtKB-EC"/>
</dbReference>
<feature type="domain" description="GGDEF" evidence="1">
    <location>
        <begin position="402"/>
        <end position="537"/>
    </location>
</feature>
<dbReference type="PROSITE" id="PS50887">
    <property type="entry name" value="GGDEF"/>
    <property type="match status" value="1"/>
</dbReference>
<dbReference type="InterPro" id="IPR043128">
    <property type="entry name" value="Rev_trsase/Diguanyl_cyclase"/>
</dbReference>
<dbReference type="CDD" id="cd18774">
    <property type="entry name" value="PDC2_HK_sensor"/>
    <property type="match status" value="1"/>
</dbReference>
<dbReference type="Proteomes" id="UP000267249">
    <property type="component" value="Chromosome"/>
</dbReference>
<protein>
    <submittedName>
        <fullName evidence="2">Sensor domain-containing diguanylate cyclase</fullName>
        <ecNumber evidence="2">2.7.7.65</ecNumber>
    </submittedName>
</protein>
<dbReference type="CDD" id="cd01949">
    <property type="entry name" value="GGDEF"/>
    <property type="match status" value="1"/>
</dbReference>
<name>A0AAN1UVH5_SYNEL</name>
<dbReference type="PANTHER" id="PTHR46663:SF2">
    <property type="entry name" value="GGDEF DOMAIN-CONTAINING PROTEIN"/>
    <property type="match status" value="1"/>
</dbReference>
<dbReference type="EMBL" id="CP030139">
    <property type="protein sequence ID" value="AZB73647.2"/>
    <property type="molecule type" value="Genomic_DNA"/>
</dbReference>